<feature type="transmembrane region" description="Helical" evidence="1">
    <location>
        <begin position="12"/>
        <end position="35"/>
    </location>
</feature>
<dbReference type="OrthoDB" id="7062495at2"/>
<dbReference type="EMBL" id="FMUN01000001">
    <property type="protein sequence ID" value="SCX84990.1"/>
    <property type="molecule type" value="Genomic_DNA"/>
</dbReference>
<sequence length="146" mass="15456">MRPDCRNERGVGLIAAIFVIVVLAMLGTALLRLVTTEQRAVSREMASIQALHAAESAGQWGLYQALARGRSDLGPEGDLLAGAAGGLSPCGPTRIGGNDPNGLERFGTVTAPGGEVALFRMEVVGECHPGDADMLTRRRLEVRFQE</sequence>
<keyword evidence="1" id="KW-0812">Transmembrane</keyword>
<dbReference type="Proteomes" id="UP000183104">
    <property type="component" value="Unassembled WGS sequence"/>
</dbReference>
<keyword evidence="1" id="KW-1133">Transmembrane helix</keyword>
<evidence type="ECO:0000313" key="2">
    <source>
        <dbReference type="EMBL" id="SCX84990.1"/>
    </source>
</evidence>
<protein>
    <recommendedName>
        <fullName evidence="4">MSHA biogenesis protein MshP</fullName>
    </recommendedName>
</protein>
<keyword evidence="1" id="KW-0472">Membrane</keyword>
<accession>A0A1G5B4M3</accession>
<gene>
    <name evidence="2" type="ORF">SAMN05661077_0669</name>
</gene>
<evidence type="ECO:0000313" key="3">
    <source>
        <dbReference type="Proteomes" id="UP000183104"/>
    </source>
</evidence>
<organism evidence="2 3">
    <name type="scientific">Thiohalorhabdus denitrificans</name>
    <dbReference type="NCBI Taxonomy" id="381306"/>
    <lineage>
        <taxon>Bacteria</taxon>
        <taxon>Pseudomonadati</taxon>
        <taxon>Pseudomonadota</taxon>
        <taxon>Gammaproteobacteria</taxon>
        <taxon>Thiohalorhabdales</taxon>
        <taxon>Thiohalorhabdaceae</taxon>
        <taxon>Thiohalorhabdus</taxon>
    </lineage>
</organism>
<name>A0A1G5B4M3_9GAMM</name>
<keyword evidence="3" id="KW-1185">Reference proteome</keyword>
<proteinExistence type="predicted"/>
<reference evidence="3" key="1">
    <citation type="submission" date="2016-10" db="EMBL/GenBank/DDBJ databases">
        <authorList>
            <person name="Varghese N."/>
        </authorList>
    </citation>
    <scope>NUCLEOTIDE SEQUENCE [LARGE SCALE GENOMIC DNA]</scope>
    <source>
        <strain evidence="3">HL 19</strain>
    </source>
</reference>
<dbReference type="RefSeq" id="WP_143004049.1">
    <property type="nucleotide sequence ID" value="NZ_FMUN01000001.1"/>
</dbReference>
<evidence type="ECO:0000256" key="1">
    <source>
        <dbReference type="SAM" id="Phobius"/>
    </source>
</evidence>
<evidence type="ECO:0008006" key="4">
    <source>
        <dbReference type="Google" id="ProtNLM"/>
    </source>
</evidence>
<dbReference type="AlphaFoldDB" id="A0A1G5B4M3"/>